<keyword evidence="1" id="KW-0489">Methyltransferase</keyword>
<gene>
    <name evidence="7" type="ORF">EV356DRAFT_578507</name>
</gene>
<evidence type="ECO:0000259" key="5">
    <source>
        <dbReference type="Pfam" id="PF00891"/>
    </source>
</evidence>
<dbReference type="PANTHER" id="PTHR43712:SF2">
    <property type="entry name" value="O-METHYLTRANSFERASE CICE"/>
    <property type="match status" value="1"/>
</dbReference>
<evidence type="ECO:0000256" key="1">
    <source>
        <dbReference type="ARBA" id="ARBA00022603"/>
    </source>
</evidence>
<dbReference type="SUPFAM" id="SSF46785">
    <property type="entry name" value="Winged helix' DNA-binding domain"/>
    <property type="match status" value="1"/>
</dbReference>
<dbReference type="InterPro" id="IPR036388">
    <property type="entry name" value="WH-like_DNA-bd_sf"/>
</dbReference>
<feature type="domain" description="O-methyltransferase C-terminal" evidence="5">
    <location>
        <begin position="166"/>
        <end position="372"/>
    </location>
</feature>
<protein>
    <submittedName>
        <fullName evidence="7">O-methyltransferas-like protein</fullName>
    </submittedName>
</protein>
<dbReference type="GO" id="GO:0032259">
    <property type="term" value="P:methylation"/>
    <property type="evidence" value="ECO:0007669"/>
    <property type="project" value="UniProtKB-KW"/>
</dbReference>
<sequence length="393" mass="43885">MGAVEYSTLVSELESIAQDPPSEVLQDDRLRGRLLKAAQNIVPQIEKPNETTQRIIYTPLELMAGVIGSNLHIFEILSQTVSSLNTTDLAAKTGADPALLERLLKYFASLSMVKEVDAGVWAASRLTATLATPGIAAGLLNNHVNLGRVWLEFPTFLEKNKYQTVADPRHCVFSEAHQGRPAFEWLEENPTNAQIFSLFMTQQRFAQKNWLDGFPFEEVVCKGESDSKRPLFVDVGGGRGHQCEAVLARFPYLAGRVILEDQASMLSDALSIEGVRKIAIDLFKEQPIKGARAYYLRNVLHDWPDEKSLAILSHLKRAMSPTSVLLIDEMIVPTKGAHKITMQVDMAMYGAAGAEERTEKRWNDLISRAGFKIDQVYTYFDELKDSIMVLSIK</sequence>
<dbReference type="InterPro" id="IPR036390">
    <property type="entry name" value="WH_DNA-bd_sf"/>
</dbReference>
<dbReference type="PROSITE" id="PS51683">
    <property type="entry name" value="SAM_OMT_II"/>
    <property type="match status" value="1"/>
</dbReference>
<feature type="active site" description="Proton acceptor" evidence="4">
    <location>
        <position position="301"/>
    </location>
</feature>
<accession>A0A6A6H2Q8</accession>
<evidence type="ECO:0000259" key="6">
    <source>
        <dbReference type="Pfam" id="PF08100"/>
    </source>
</evidence>
<dbReference type="Gene3D" id="1.10.10.10">
    <property type="entry name" value="Winged helix-like DNA-binding domain superfamily/Winged helix DNA-binding domain"/>
    <property type="match status" value="1"/>
</dbReference>
<dbReference type="Pfam" id="PF00891">
    <property type="entry name" value="Methyltransf_2"/>
    <property type="match status" value="1"/>
</dbReference>
<dbReference type="Pfam" id="PF08100">
    <property type="entry name" value="Dimerisation"/>
    <property type="match status" value="1"/>
</dbReference>
<dbReference type="EMBL" id="ML991817">
    <property type="protein sequence ID" value="KAF2232272.1"/>
    <property type="molecule type" value="Genomic_DNA"/>
</dbReference>
<dbReference type="PANTHER" id="PTHR43712">
    <property type="entry name" value="PUTATIVE (AFU_ORTHOLOGUE AFUA_4G14580)-RELATED"/>
    <property type="match status" value="1"/>
</dbReference>
<keyword evidence="2" id="KW-0808">Transferase</keyword>
<keyword evidence="8" id="KW-1185">Reference proteome</keyword>
<dbReference type="GO" id="GO:0008171">
    <property type="term" value="F:O-methyltransferase activity"/>
    <property type="evidence" value="ECO:0007669"/>
    <property type="project" value="InterPro"/>
</dbReference>
<proteinExistence type="predicted"/>
<dbReference type="InterPro" id="IPR012967">
    <property type="entry name" value="COMT_dimerisation"/>
</dbReference>
<evidence type="ECO:0000256" key="3">
    <source>
        <dbReference type="ARBA" id="ARBA00022691"/>
    </source>
</evidence>
<dbReference type="SUPFAM" id="SSF53335">
    <property type="entry name" value="S-adenosyl-L-methionine-dependent methyltransferases"/>
    <property type="match status" value="1"/>
</dbReference>
<evidence type="ECO:0000256" key="4">
    <source>
        <dbReference type="PIRSR" id="PIRSR005739-1"/>
    </source>
</evidence>
<name>A0A6A6H2Q8_VIRVR</name>
<keyword evidence="3" id="KW-0949">S-adenosyl-L-methionine</keyword>
<reference evidence="7" key="1">
    <citation type="journal article" date="2020" name="Stud. Mycol.">
        <title>101 Dothideomycetes genomes: a test case for predicting lifestyles and emergence of pathogens.</title>
        <authorList>
            <person name="Haridas S."/>
            <person name="Albert R."/>
            <person name="Binder M."/>
            <person name="Bloem J."/>
            <person name="Labutti K."/>
            <person name="Salamov A."/>
            <person name="Andreopoulos B."/>
            <person name="Baker S."/>
            <person name="Barry K."/>
            <person name="Bills G."/>
            <person name="Bluhm B."/>
            <person name="Cannon C."/>
            <person name="Castanera R."/>
            <person name="Culley D."/>
            <person name="Daum C."/>
            <person name="Ezra D."/>
            <person name="Gonzalez J."/>
            <person name="Henrissat B."/>
            <person name="Kuo A."/>
            <person name="Liang C."/>
            <person name="Lipzen A."/>
            <person name="Lutzoni F."/>
            <person name="Magnuson J."/>
            <person name="Mondo S."/>
            <person name="Nolan M."/>
            <person name="Ohm R."/>
            <person name="Pangilinan J."/>
            <person name="Park H.-J."/>
            <person name="Ramirez L."/>
            <person name="Alfaro M."/>
            <person name="Sun H."/>
            <person name="Tritt A."/>
            <person name="Yoshinaga Y."/>
            <person name="Zwiers L.-H."/>
            <person name="Turgeon B."/>
            <person name="Goodwin S."/>
            <person name="Spatafora J."/>
            <person name="Crous P."/>
            <person name="Grigoriev I."/>
        </authorList>
    </citation>
    <scope>NUCLEOTIDE SEQUENCE</scope>
    <source>
        <strain evidence="7">Tuck. ex Michener</strain>
    </source>
</reference>
<dbReference type="Gene3D" id="3.40.50.150">
    <property type="entry name" value="Vaccinia Virus protein VP39"/>
    <property type="match status" value="1"/>
</dbReference>
<dbReference type="GO" id="GO:0046983">
    <property type="term" value="F:protein dimerization activity"/>
    <property type="evidence" value="ECO:0007669"/>
    <property type="project" value="InterPro"/>
</dbReference>
<dbReference type="InterPro" id="IPR016461">
    <property type="entry name" value="COMT-like"/>
</dbReference>
<evidence type="ECO:0000313" key="8">
    <source>
        <dbReference type="Proteomes" id="UP000800092"/>
    </source>
</evidence>
<dbReference type="Proteomes" id="UP000800092">
    <property type="component" value="Unassembled WGS sequence"/>
</dbReference>
<evidence type="ECO:0000256" key="2">
    <source>
        <dbReference type="ARBA" id="ARBA00022679"/>
    </source>
</evidence>
<organism evidence="7 8">
    <name type="scientific">Viridothelium virens</name>
    <name type="common">Speckled blister lichen</name>
    <name type="synonym">Trypethelium virens</name>
    <dbReference type="NCBI Taxonomy" id="1048519"/>
    <lineage>
        <taxon>Eukaryota</taxon>
        <taxon>Fungi</taxon>
        <taxon>Dikarya</taxon>
        <taxon>Ascomycota</taxon>
        <taxon>Pezizomycotina</taxon>
        <taxon>Dothideomycetes</taxon>
        <taxon>Dothideomycetes incertae sedis</taxon>
        <taxon>Trypetheliales</taxon>
        <taxon>Trypetheliaceae</taxon>
        <taxon>Viridothelium</taxon>
    </lineage>
</organism>
<feature type="domain" description="O-methyltransferase dimerisation" evidence="6">
    <location>
        <begin position="70"/>
        <end position="131"/>
    </location>
</feature>
<dbReference type="PIRSF" id="PIRSF005739">
    <property type="entry name" value="O-mtase"/>
    <property type="match status" value="1"/>
</dbReference>
<evidence type="ECO:0000313" key="7">
    <source>
        <dbReference type="EMBL" id="KAF2232272.1"/>
    </source>
</evidence>
<dbReference type="InterPro" id="IPR001077">
    <property type="entry name" value="COMT_C"/>
</dbReference>
<dbReference type="InterPro" id="IPR029063">
    <property type="entry name" value="SAM-dependent_MTases_sf"/>
</dbReference>
<dbReference type="OrthoDB" id="2410195at2759"/>
<dbReference type="AlphaFoldDB" id="A0A6A6H2Q8"/>